<evidence type="ECO:0000256" key="4">
    <source>
        <dbReference type="PIRSR" id="PIRSR000188-1"/>
    </source>
</evidence>
<dbReference type="CDD" id="cd01075">
    <property type="entry name" value="NAD_bind_Leu_Phe_Val_DH"/>
    <property type="match status" value="1"/>
</dbReference>
<dbReference type="PRINTS" id="PR00082">
    <property type="entry name" value="GLFDHDRGNASE"/>
</dbReference>
<sequence length="388" mass="43147">MSMESIELEKKWTGHHEHRENRMRDIFEMMDQYGHEQIVFCRHPESGLKSIIAIHDTTLGPAIGGCRMIPYATTDEALEDVLRLSKGMTYKCGLADVDFGGGKMVIIGDPEQEKSPIMFRALGRFLSGLNGRFYTGTDMGTNPDDFVQAARETESVVGLPTTHGGSGDTSIPTAFGILQGIRATAKHLWGSTNLKDRRIAVQGVGKVGQKLVELLLNEGAYCVIADLNMEKCNQLKEEFSPYVETADVNTIHRVECDIFSPCARGGIVNDHTWSELQCRAIVGSANNQLVADQHGDRLHERGILYAPDYLVNAGGLIQVADELIGYQQERVLAKTENIYHTLLEIYERSRNDDIPTYRAADQIVLERLEQVVDLRRILLGSPDGSRRG</sequence>
<evidence type="ECO:0000259" key="7">
    <source>
        <dbReference type="SMART" id="SM00839"/>
    </source>
</evidence>
<comment type="caution">
    <text evidence="8">The sequence shown here is derived from an EMBL/GenBank/DDBJ whole genome shotgun (WGS) entry which is preliminary data.</text>
</comment>
<proteinExistence type="inferred from homology"/>
<feature type="domain" description="Glutamate/phenylalanine/leucine/valine/L-tryptophan dehydrogenase C-terminal" evidence="7">
    <location>
        <begin position="170"/>
        <end position="376"/>
    </location>
</feature>
<dbReference type="PANTHER" id="PTHR42722">
    <property type="entry name" value="LEUCINE DEHYDROGENASE"/>
    <property type="match status" value="1"/>
</dbReference>
<dbReference type="InterPro" id="IPR006097">
    <property type="entry name" value="Glu/Leu/Phe/Val/Trp_DH_dimer"/>
</dbReference>
<dbReference type="SMART" id="SM00839">
    <property type="entry name" value="ELFV_dehydrog"/>
    <property type="match status" value="1"/>
</dbReference>
<dbReference type="Gene3D" id="3.40.50.10860">
    <property type="entry name" value="Leucine Dehydrogenase, chain A, domain 1"/>
    <property type="match status" value="1"/>
</dbReference>
<dbReference type="InterPro" id="IPR006095">
    <property type="entry name" value="Glu/Leu/Phe/Val/Trp_DH"/>
</dbReference>
<dbReference type="PIRSF" id="PIRSF000188">
    <property type="entry name" value="Phe_leu_dh"/>
    <property type="match status" value="1"/>
</dbReference>
<comment type="similarity">
    <text evidence="1 6">Belongs to the Glu/Leu/Phe/Val dehydrogenases family.</text>
</comment>
<dbReference type="RefSeq" id="WP_131923936.1">
    <property type="nucleotide sequence ID" value="NZ_SMAG01000002.1"/>
</dbReference>
<dbReference type="SUPFAM" id="SSF53223">
    <property type="entry name" value="Aminoacid dehydrogenase-like, N-terminal domain"/>
    <property type="match status" value="1"/>
</dbReference>
<dbReference type="GO" id="GO:0016639">
    <property type="term" value="F:oxidoreductase activity, acting on the CH-NH2 group of donors, NAD or NADP as acceptor"/>
    <property type="evidence" value="ECO:0007669"/>
    <property type="project" value="InterPro"/>
</dbReference>
<gene>
    <name evidence="8" type="ORF">EDD58_102564</name>
</gene>
<feature type="active site" description="Proton donor/acceptor" evidence="4">
    <location>
        <position position="103"/>
    </location>
</feature>
<dbReference type="InterPro" id="IPR036291">
    <property type="entry name" value="NAD(P)-bd_dom_sf"/>
</dbReference>
<dbReference type="Gene3D" id="3.40.50.720">
    <property type="entry name" value="NAD(P)-binding Rossmann-like Domain"/>
    <property type="match status" value="1"/>
</dbReference>
<keyword evidence="9" id="KW-1185">Reference proteome</keyword>
<dbReference type="PANTHER" id="PTHR42722:SF1">
    <property type="entry name" value="VALINE DEHYDROGENASE"/>
    <property type="match status" value="1"/>
</dbReference>
<organism evidence="8 9">
    <name type="scientific">Hazenella coriacea</name>
    <dbReference type="NCBI Taxonomy" id="1179467"/>
    <lineage>
        <taxon>Bacteria</taxon>
        <taxon>Bacillati</taxon>
        <taxon>Bacillota</taxon>
        <taxon>Bacilli</taxon>
        <taxon>Bacillales</taxon>
        <taxon>Thermoactinomycetaceae</taxon>
        <taxon>Hazenella</taxon>
    </lineage>
</organism>
<protein>
    <submittedName>
        <fullName evidence="8">Leucine dehydrogenase/phenylalanine dehydrogenase</fullName>
    </submittedName>
</protein>
<name>A0A4R3LA09_9BACL</name>
<dbReference type="OrthoDB" id="9803297at2"/>
<dbReference type="SUPFAM" id="SSF51735">
    <property type="entry name" value="NAD(P)-binding Rossmann-fold domains"/>
    <property type="match status" value="1"/>
</dbReference>
<feature type="binding site" evidence="5">
    <location>
        <begin position="203"/>
        <end position="208"/>
    </location>
    <ligand>
        <name>NAD(+)</name>
        <dbReference type="ChEBI" id="CHEBI:57540"/>
    </ligand>
</feature>
<dbReference type="InterPro" id="IPR033524">
    <property type="entry name" value="Glu/Leu/Phe/Val_DH_AS"/>
</dbReference>
<dbReference type="GO" id="GO:0006520">
    <property type="term" value="P:amino acid metabolic process"/>
    <property type="evidence" value="ECO:0007669"/>
    <property type="project" value="InterPro"/>
</dbReference>
<evidence type="ECO:0000256" key="5">
    <source>
        <dbReference type="PIRSR" id="PIRSR000188-2"/>
    </source>
</evidence>
<dbReference type="InterPro" id="IPR006096">
    <property type="entry name" value="Glu/Leu/Phe/Val/Trp_DH_C"/>
</dbReference>
<evidence type="ECO:0000313" key="8">
    <source>
        <dbReference type="EMBL" id="TCS95980.1"/>
    </source>
</evidence>
<evidence type="ECO:0000313" key="9">
    <source>
        <dbReference type="Proteomes" id="UP000294937"/>
    </source>
</evidence>
<evidence type="ECO:0000256" key="3">
    <source>
        <dbReference type="ARBA" id="ARBA00023027"/>
    </source>
</evidence>
<dbReference type="PROSITE" id="PS00074">
    <property type="entry name" value="GLFV_DEHYDROGENASE"/>
    <property type="match status" value="1"/>
</dbReference>
<dbReference type="Pfam" id="PF02812">
    <property type="entry name" value="ELFV_dehydrog_N"/>
    <property type="match status" value="1"/>
</dbReference>
<keyword evidence="2 6" id="KW-0560">Oxidoreductase</keyword>
<accession>A0A4R3LA09</accession>
<dbReference type="GO" id="GO:0000166">
    <property type="term" value="F:nucleotide binding"/>
    <property type="evidence" value="ECO:0007669"/>
    <property type="project" value="UniProtKB-KW"/>
</dbReference>
<keyword evidence="5" id="KW-0547">Nucleotide-binding</keyword>
<dbReference type="InterPro" id="IPR046346">
    <property type="entry name" value="Aminoacid_DH-like_N_sf"/>
</dbReference>
<dbReference type="Proteomes" id="UP000294937">
    <property type="component" value="Unassembled WGS sequence"/>
</dbReference>
<reference evidence="8 9" key="1">
    <citation type="submission" date="2019-03" db="EMBL/GenBank/DDBJ databases">
        <title>Genomic Encyclopedia of Type Strains, Phase IV (KMG-IV): sequencing the most valuable type-strain genomes for metagenomic binning, comparative biology and taxonomic classification.</title>
        <authorList>
            <person name="Goeker M."/>
        </authorList>
    </citation>
    <scope>NUCLEOTIDE SEQUENCE [LARGE SCALE GENOMIC DNA]</scope>
    <source>
        <strain evidence="8 9">DSM 45707</strain>
    </source>
</reference>
<evidence type="ECO:0000256" key="2">
    <source>
        <dbReference type="ARBA" id="ARBA00023002"/>
    </source>
</evidence>
<dbReference type="Pfam" id="PF00208">
    <property type="entry name" value="ELFV_dehydrog"/>
    <property type="match status" value="1"/>
</dbReference>
<keyword evidence="3 5" id="KW-0520">NAD</keyword>
<evidence type="ECO:0000256" key="1">
    <source>
        <dbReference type="ARBA" id="ARBA00006382"/>
    </source>
</evidence>
<dbReference type="EMBL" id="SMAG01000002">
    <property type="protein sequence ID" value="TCS95980.1"/>
    <property type="molecule type" value="Genomic_DNA"/>
</dbReference>
<dbReference type="AlphaFoldDB" id="A0A4R3LA09"/>
<evidence type="ECO:0000256" key="6">
    <source>
        <dbReference type="RuleBase" id="RU004417"/>
    </source>
</evidence>
<dbReference type="InterPro" id="IPR016211">
    <property type="entry name" value="Glu/Phe/Leu/Val/Trp_DH_bac/arc"/>
</dbReference>
<dbReference type="FunFam" id="3.40.50.10860:FF:000010">
    <property type="entry name" value="Leucine dehydrogenase"/>
    <property type="match status" value="1"/>
</dbReference>